<dbReference type="OrthoDB" id="6612291at2759"/>
<gene>
    <name evidence="3" type="ORF">ASPCAL03345</name>
</gene>
<dbReference type="AlphaFoldDB" id="A0A0U5FUB0"/>
<dbReference type="InterPro" id="IPR036259">
    <property type="entry name" value="MFS_trans_sf"/>
</dbReference>
<sequence>MKEDDNKKENCVEQKAESTVDAGEIHGRAIQQQERNRGYWMTLKSDPWLLFWIGVMLWTLIVRGFENQSAGSVISITEFKRRFGEKDSDGSYFIATKWQSALSGGGNAATILGAFASSYLADILGTKPVLLGACCLNIASVGVEFATTSIGIFFGGKMLNFVAIGVLCA</sequence>
<protein>
    <recommendedName>
        <fullName evidence="5">Major facilitator superfamily (MFS) profile domain-containing protein</fullName>
    </recommendedName>
</protein>
<evidence type="ECO:0008006" key="5">
    <source>
        <dbReference type="Google" id="ProtNLM"/>
    </source>
</evidence>
<keyword evidence="4" id="KW-1185">Reference proteome</keyword>
<keyword evidence="2" id="KW-0812">Transmembrane</keyword>
<proteinExistence type="predicted"/>
<evidence type="ECO:0000313" key="4">
    <source>
        <dbReference type="Proteomes" id="UP000054771"/>
    </source>
</evidence>
<name>A0A0U5FUB0_ASPCI</name>
<keyword evidence="2" id="KW-0472">Membrane</keyword>
<reference evidence="4" key="1">
    <citation type="journal article" date="2016" name="Genome Announc.">
        <title>Draft genome sequences of fungus Aspergillus calidoustus.</title>
        <authorList>
            <person name="Horn F."/>
            <person name="Linde J."/>
            <person name="Mattern D.J."/>
            <person name="Walther G."/>
            <person name="Guthke R."/>
            <person name="Scherlach K."/>
            <person name="Martin K."/>
            <person name="Brakhage A.A."/>
            <person name="Petzke L."/>
            <person name="Valiante V."/>
        </authorList>
    </citation>
    <scope>NUCLEOTIDE SEQUENCE [LARGE SCALE GENOMIC DNA]</scope>
    <source>
        <strain evidence="4">SF006504</strain>
    </source>
</reference>
<dbReference type="Gene3D" id="1.20.1250.20">
    <property type="entry name" value="MFS general substrate transporter like domains"/>
    <property type="match status" value="1"/>
</dbReference>
<keyword evidence="2" id="KW-1133">Transmembrane helix</keyword>
<evidence type="ECO:0000256" key="2">
    <source>
        <dbReference type="SAM" id="Phobius"/>
    </source>
</evidence>
<evidence type="ECO:0000313" key="3">
    <source>
        <dbReference type="EMBL" id="CEL02173.1"/>
    </source>
</evidence>
<accession>A0A0U5FUB0</accession>
<organism evidence="3 4">
    <name type="scientific">Aspergillus calidoustus</name>
    <dbReference type="NCBI Taxonomy" id="454130"/>
    <lineage>
        <taxon>Eukaryota</taxon>
        <taxon>Fungi</taxon>
        <taxon>Dikarya</taxon>
        <taxon>Ascomycota</taxon>
        <taxon>Pezizomycotina</taxon>
        <taxon>Eurotiomycetes</taxon>
        <taxon>Eurotiomycetidae</taxon>
        <taxon>Eurotiales</taxon>
        <taxon>Aspergillaceae</taxon>
        <taxon>Aspergillus</taxon>
        <taxon>Aspergillus subgen. Nidulantes</taxon>
    </lineage>
</organism>
<dbReference type="Proteomes" id="UP000054771">
    <property type="component" value="Unassembled WGS sequence"/>
</dbReference>
<feature type="transmembrane region" description="Helical" evidence="2">
    <location>
        <begin position="48"/>
        <end position="65"/>
    </location>
</feature>
<evidence type="ECO:0000256" key="1">
    <source>
        <dbReference type="SAM" id="MobiDB-lite"/>
    </source>
</evidence>
<feature type="region of interest" description="Disordered" evidence="1">
    <location>
        <begin position="1"/>
        <end position="25"/>
    </location>
</feature>
<dbReference type="EMBL" id="CDMC01000003">
    <property type="protein sequence ID" value="CEL02173.1"/>
    <property type="molecule type" value="Genomic_DNA"/>
</dbReference>